<accession>A0A7R7IC17</accession>
<feature type="domain" description="VTT" evidence="2">
    <location>
        <begin position="5"/>
        <end position="103"/>
    </location>
</feature>
<dbReference type="InterPro" id="IPR032816">
    <property type="entry name" value="VTT_dom"/>
</dbReference>
<name>A0A7R7IC17_9FIRM</name>
<dbReference type="Pfam" id="PF09335">
    <property type="entry name" value="VTT_dom"/>
    <property type="match status" value="1"/>
</dbReference>
<dbReference type="KEGG" id="ahb:bsdtb5_06860"/>
<keyword evidence="1" id="KW-0472">Membrane</keyword>
<dbReference type="AlphaFoldDB" id="A0A7R7IC17"/>
<keyword evidence="1" id="KW-1133">Transmembrane helix</keyword>
<proteinExistence type="predicted"/>
<dbReference type="EMBL" id="AP024169">
    <property type="protein sequence ID" value="BCN29391.1"/>
    <property type="molecule type" value="Genomic_DNA"/>
</dbReference>
<feature type="transmembrane region" description="Helical" evidence="1">
    <location>
        <begin position="7"/>
        <end position="25"/>
    </location>
</feature>
<feature type="transmembrane region" description="Helical" evidence="1">
    <location>
        <begin position="82"/>
        <end position="103"/>
    </location>
</feature>
<evidence type="ECO:0000259" key="2">
    <source>
        <dbReference type="Pfam" id="PF09335"/>
    </source>
</evidence>
<feature type="transmembrane region" description="Helical" evidence="1">
    <location>
        <begin position="115"/>
        <end position="135"/>
    </location>
</feature>
<keyword evidence="4" id="KW-1185">Reference proteome</keyword>
<reference evidence="3 4" key="1">
    <citation type="submission" date="2020-11" db="EMBL/GenBank/DDBJ databases">
        <title>Draft genome sequencing of a Lachnospiraceae strain isolated from anoxic soil subjected to BSD treatment.</title>
        <authorList>
            <person name="Uek A."/>
            <person name="Tonouchi A."/>
        </authorList>
    </citation>
    <scope>NUCLEOTIDE SEQUENCE [LARGE SCALE GENOMIC DNA]</scope>
    <source>
        <strain evidence="3 4">TB5</strain>
    </source>
</reference>
<evidence type="ECO:0000313" key="4">
    <source>
        <dbReference type="Proteomes" id="UP000595897"/>
    </source>
</evidence>
<evidence type="ECO:0000256" key="1">
    <source>
        <dbReference type="SAM" id="Phobius"/>
    </source>
</evidence>
<organism evidence="3 4">
    <name type="scientific">Anaeromicropila herbilytica</name>
    <dbReference type="NCBI Taxonomy" id="2785025"/>
    <lineage>
        <taxon>Bacteria</taxon>
        <taxon>Bacillati</taxon>
        <taxon>Bacillota</taxon>
        <taxon>Clostridia</taxon>
        <taxon>Lachnospirales</taxon>
        <taxon>Lachnospiraceae</taxon>
        <taxon>Anaeromicropila</taxon>
    </lineage>
</organism>
<sequence>MNTNVSFVVGVMGSVIGITLMYMISTRASNWIIQKFKCEKSLNSFYELIENYEIKIIGILFIIPIFPDAIISIGASLMKIKLSWFVIIAIISKIISIGMIVYAKQIGQIVSMGRWQIILIELFIVNIISCLFKLCNRSKGKAR</sequence>
<dbReference type="Proteomes" id="UP000595897">
    <property type="component" value="Chromosome"/>
</dbReference>
<keyword evidence="1" id="KW-0812">Transmembrane</keyword>
<protein>
    <recommendedName>
        <fullName evidence="2">VTT domain-containing protein</fullName>
    </recommendedName>
</protein>
<feature type="transmembrane region" description="Helical" evidence="1">
    <location>
        <begin position="54"/>
        <end position="75"/>
    </location>
</feature>
<gene>
    <name evidence="3" type="ORF">bsdtb5_06860</name>
</gene>
<evidence type="ECO:0000313" key="3">
    <source>
        <dbReference type="EMBL" id="BCN29391.1"/>
    </source>
</evidence>